<dbReference type="AlphaFoldDB" id="A0A6P4YMF3"/>
<feature type="compositionally biased region" description="Polar residues" evidence="2">
    <location>
        <begin position="96"/>
        <end position="110"/>
    </location>
</feature>
<dbReference type="GeneID" id="109470926"/>
<dbReference type="InterPro" id="IPR036024">
    <property type="entry name" value="Somatomedin_B-like_dom_sf"/>
</dbReference>
<dbReference type="SUPFAM" id="SSF90188">
    <property type="entry name" value="Somatomedin B domain"/>
    <property type="match status" value="2"/>
</dbReference>
<dbReference type="RefSeq" id="XP_019625583.1">
    <property type="nucleotide sequence ID" value="XM_019770024.1"/>
</dbReference>
<dbReference type="PROSITE" id="PS00524">
    <property type="entry name" value="SMB_1"/>
    <property type="match status" value="2"/>
</dbReference>
<feature type="compositionally biased region" description="Basic and acidic residues" evidence="2">
    <location>
        <begin position="111"/>
        <end position="122"/>
    </location>
</feature>
<feature type="compositionally biased region" description="Basic and acidic residues" evidence="2">
    <location>
        <begin position="35"/>
        <end position="45"/>
    </location>
</feature>
<gene>
    <name evidence="7" type="primary">LOC109470926</name>
</gene>
<keyword evidence="3" id="KW-0472">Membrane</keyword>
<keyword evidence="6" id="KW-1185">Reference proteome</keyword>
<dbReference type="PANTHER" id="PTHR45902:SF1">
    <property type="entry name" value="LATROPHILIN RECEPTOR-LIKE PROTEIN A"/>
    <property type="match status" value="1"/>
</dbReference>
<evidence type="ECO:0000256" key="1">
    <source>
        <dbReference type="ARBA" id="ARBA00023157"/>
    </source>
</evidence>
<name>A0A6P4YMF3_BRABE</name>
<dbReference type="SMART" id="SM00201">
    <property type="entry name" value="SO"/>
    <property type="match status" value="2"/>
</dbReference>
<evidence type="ECO:0000313" key="7">
    <source>
        <dbReference type="RefSeq" id="XP_019625583.1"/>
    </source>
</evidence>
<dbReference type="PROSITE" id="PS50958">
    <property type="entry name" value="SMB_2"/>
    <property type="match status" value="2"/>
</dbReference>
<keyword evidence="3" id="KW-1133">Transmembrane helix</keyword>
<organism evidence="6 7">
    <name type="scientific">Branchiostoma belcheri</name>
    <name type="common">Amphioxus</name>
    <dbReference type="NCBI Taxonomy" id="7741"/>
    <lineage>
        <taxon>Eukaryota</taxon>
        <taxon>Metazoa</taxon>
        <taxon>Chordata</taxon>
        <taxon>Cephalochordata</taxon>
        <taxon>Leptocardii</taxon>
        <taxon>Amphioxiformes</taxon>
        <taxon>Branchiostomatidae</taxon>
        <taxon>Branchiostoma</taxon>
    </lineage>
</organism>
<dbReference type="OrthoDB" id="6134459at2759"/>
<feature type="transmembrane region" description="Helical" evidence="3">
    <location>
        <begin position="665"/>
        <end position="691"/>
    </location>
</feature>
<dbReference type="InterPro" id="IPR001212">
    <property type="entry name" value="Somatomedin_B_dom"/>
</dbReference>
<dbReference type="Pfam" id="PF01033">
    <property type="entry name" value="Somatomedin_B"/>
    <property type="match status" value="2"/>
</dbReference>
<feature type="transmembrane region" description="Helical" evidence="3">
    <location>
        <begin position="697"/>
        <end position="718"/>
    </location>
</feature>
<keyword evidence="4" id="KW-0732">Signal</keyword>
<feature type="transmembrane region" description="Helical" evidence="3">
    <location>
        <begin position="633"/>
        <end position="653"/>
    </location>
</feature>
<keyword evidence="1" id="KW-1015">Disulfide bond</keyword>
<feature type="transmembrane region" description="Helical" evidence="3">
    <location>
        <begin position="496"/>
        <end position="512"/>
    </location>
</feature>
<evidence type="ECO:0000313" key="6">
    <source>
        <dbReference type="Proteomes" id="UP000515135"/>
    </source>
</evidence>
<feature type="chain" id="PRO_5027619337" evidence="4">
    <location>
        <begin position="27"/>
        <end position="765"/>
    </location>
</feature>
<proteinExistence type="predicted"/>
<accession>A0A6P4YMF3</accession>
<evidence type="ECO:0000256" key="4">
    <source>
        <dbReference type="SAM" id="SignalP"/>
    </source>
</evidence>
<evidence type="ECO:0000256" key="3">
    <source>
        <dbReference type="SAM" id="Phobius"/>
    </source>
</evidence>
<evidence type="ECO:0000259" key="5">
    <source>
        <dbReference type="PROSITE" id="PS50958"/>
    </source>
</evidence>
<protein>
    <submittedName>
        <fullName evidence="7">Uncharacterized protein LOC109470926</fullName>
    </submittedName>
</protein>
<feature type="region of interest" description="Disordered" evidence="2">
    <location>
        <begin position="95"/>
        <end position="122"/>
    </location>
</feature>
<reference evidence="7" key="1">
    <citation type="submission" date="2025-08" db="UniProtKB">
        <authorList>
            <consortium name="RefSeq"/>
        </authorList>
    </citation>
    <scope>IDENTIFICATION</scope>
    <source>
        <tissue evidence="7">Gonad</tissue>
    </source>
</reference>
<dbReference type="Proteomes" id="UP000515135">
    <property type="component" value="Unplaced"/>
</dbReference>
<dbReference type="KEGG" id="bbel:109470926"/>
<feature type="domain" description="SMB" evidence="5">
    <location>
        <begin position="128"/>
        <end position="170"/>
    </location>
</feature>
<evidence type="ECO:0000256" key="2">
    <source>
        <dbReference type="SAM" id="MobiDB-lite"/>
    </source>
</evidence>
<feature type="transmembrane region" description="Helical" evidence="3">
    <location>
        <begin position="594"/>
        <end position="613"/>
    </location>
</feature>
<dbReference type="InterPro" id="IPR053231">
    <property type="entry name" value="GPCR_LN-TM7"/>
</dbReference>
<dbReference type="PANTHER" id="PTHR45902">
    <property type="entry name" value="LATROPHILIN RECEPTOR-LIKE PROTEIN A"/>
    <property type="match status" value="1"/>
</dbReference>
<feature type="region of interest" description="Disordered" evidence="2">
    <location>
        <begin position="35"/>
        <end position="56"/>
    </location>
</feature>
<sequence length="765" mass="83830">MSSSSAGKTKGLSSILVLLMVSQIQASEGRHMNLTDWSSSHDNEGKMPSSPPTDNTTYLLNNITSQLNGTSTVAVNSSGQQKDVSPDDNVGLDVTVQPTLTDGTNVTDQALSERSHEAAPDLTDPCEKDNHCTGRCGSWEDTHTCQCDASCQAFGDCCDDYEEVCKHQESAALTNETTRDRAINADSCQWRCDDEVRPHGALCFCNASCLDMGNCCEDYQDTCVRKDPTTETVRQLREEEPLQCMTIEPPNQYNLSESYWMVASCPTSFPRNEARLLCEEKHSFEEDPLLHLPVLSTTSSGHKSYKNVFCAVCNNASSMIAWTAVVKCRGLVPELKKAVKNDECFLEFEAPEGRTRKCFPATPLSSTCEYAEKCRKGIPSPIVVVRKPYRSFRNIFCAKCTLEDLVYREVFCGAEIQGMSVFFTSLSATIDYSEISKTVVTGKFMFRSRKETFACPQGHLYDPFVETCRKVDHFPSNRLPADMRKKEGGNRESQRLPSSYAMVAIFLFFMATRKCGRHLPRNLLETNLILALAINQTGHFLVKSVPDLAASKVVAVGSLHLMLVCELCTSAVIRHLDALARNGANTSRSAAGEVGYILACWFCPGALVLLNLGDGIRYTVVGGCCWLYQTSPPVWGVFAMMPAIKLYHFLRLIITCARHMCRSVIPLLVEASCLFAVSALVSSLMVVASLLPTPLTLSALSAVFATSAGMAAVVVVACRLVDSSISALASDTAYPYASTELPDTNGDRNTNIVLLSVRHLDDVNG</sequence>
<feature type="domain" description="SMB" evidence="5">
    <location>
        <begin position="184"/>
        <end position="229"/>
    </location>
</feature>
<feature type="signal peptide" evidence="4">
    <location>
        <begin position="1"/>
        <end position="26"/>
    </location>
</feature>
<dbReference type="Gene3D" id="4.10.410.20">
    <property type="match status" value="2"/>
</dbReference>
<keyword evidence="3" id="KW-0812">Transmembrane</keyword>